<accession>A0A4U6UBM8</accession>
<evidence type="ECO:0000313" key="3">
    <source>
        <dbReference type="Proteomes" id="UP000298652"/>
    </source>
</evidence>
<dbReference type="AlphaFoldDB" id="A0A4U6UBM8"/>
<dbReference type="Gramene" id="TKW13351">
    <property type="protein sequence ID" value="TKW13351"/>
    <property type="gene ID" value="SEVIR_5G094600v2"/>
</dbReference>
<feature type="region of interest" description="Disordered" evidence="1">
    <location>
        <begin position="1"/>
        <end position="48"/>
    </location>
</feature>
<keyword evidence="3" id="KW-1185">Reference proteome</keyword>
<evidence type="ECO:0000313" key="2">
    <source>
        <dbReference type="EMBL" id="TKW13351.1"/>
    </source>
</evidence>
<feature type="compositionally biased region" description="Gly residues" evidence="1">
    <location>
        <begin position="30"/>
        <end position="41"/>
    </location>
</feature>
<gene>
    <name evidence="2" type="ORF">SEVIR_5G094600v2</name>
</gene>
<dbReference type="Proteomes" id="UP000298652">
    <property type="component" value="Chromosome 5"/>
</dbReference>
<reference evidence="2" key="1">
    <citation type="submission" date="2019-03" db="EMBL/GenBank/DDBJ databases">
        <title>WGS assembly of Setaria viridis.</title>
        <authorList>
            <person name="Huang P."/>
            <person name="Jenkins J."/>
            <person name="Grimwood J."/>
            <person name="Barry K."/>
            <person name="Healey A."/>
            <person name="Mamidi S."/>
            <person name="Sreedasyam A."/>
            <person name="Shu S."/>
            <person name="Feldman M."/>
            <person name="Wu J."/>
            <person name="Yu Y."/>
            <person name="Chen C."/>
            <person name="Johnson J."/>
            <person name="Rokhsar D."/>
            <person name="Baxter I."/>
            <person name="Schmutz J."/>
            <person name="Brutnell T."/>
            <person name="Kellogg E."/>
        </authorList>
    </citation>
    <scope>NUCLEOTIDE SEQUENCE [LARGE SCALE GENOMIC DNA]</scope>
</reference>
<name>A0A4U6UBM8_SETVI</name>
<dbReference type="EMBL" id="CM016556">
    <property type="protein sequence ID" value="TKW13351.1"/>
    <property type="molecule type" value="Genomic_DNA"/>
</dbReference>
<sequence>MSAGEGRAKAGWAAADPWVGDDGGVEWDGDGGGAGGGGGRGAGRRRGGRRCQAESGASETCDHIIFHCPFVANTWSSLGVDTSASSVASLWTVPHPTIAPGEHSSTFLILLCWSLWKHRNDVVFQRAPASSQRFWTTCCEEARLWRERFKPSDQVIADAWCSVFRSM</sequence>
<protein>
    <recommendedName>
        <fullName evidence="4">Reverse transcriptase zinc-binding domain-containing protein</fullName>
    </recommendedName>
</protein>
<proteinExistence type="predicted"/>
<evidence type="ECO:0008006" key="4">
    <source>
        <dbReference type="Google" id="ProtNLM"/>
    </source>
</evidence>
<evidence type="ECO:0000256" key="1">
    <source>
        <dbReference type="SAM" id="MobiDB-lite"/>
    </source>
</evidence>
<organism evidence="2 3">
    <name type="scientific">Setaria viridis</name>
    <name type="common">Green bristlegrass</name>
    <name type="synonym">Setaria italica subsp. viridis</name>
    <dbReference type="NCBI Taxonomy" id="4556"/>
    <lineage>
        <taxon>Eukaryota</taxon>
        <taxon>Viridiplantae</taxon>
        <taxon>Streptophyta</taxon>
        <taxon>Embryophyta</taxon>
        <taxon>Tracheophyta</taxon>
        <taxon>Spermatophyta</taxon>
        <taxon>Magnoliopsida</taxon>
        <taxon>Liliopsida</taxon>
        <taxon>Poales</taxon>
        <taxon>Poaceae</taxon>
        <taxon>PACMAD clade</taxon>
        <taxon>Panicoideae</taxon>
        <taxon>Panicodae</taxon>
        <taxon>Paniceae</taxon>
        <taxon>Cenchrinae</taxon>
        <taxon>Setaria</taxon>
    </lineage>
</organism>